<sequence>MAFLDFTLKVNLNLPTPELGNIDKIEGVRKLESKGNFLLSHAGRPRNCARLQLSPSNVHSKTLTRNICSRGRLPIPRSQLPPEDKSHVQSRDPSAVFALGISNWPLRKALARRLSDYSSSSLIASDNTVLSARLPKEPPITLHFSFPSLISGFKYCRMWVASDGDNSGLFMRGKTLDAPSSNFSDLEMEMDMSMEDDVLVDVE</sequence>
<proteinExistence type="predicted"/>
<organism evidence="1 2">
    <name type="scientific">Lojkania enalia</name>
    <dbReference type="NCBI Taxonomy" id="147567"/>
    <lineage>
        <taxon>Eukaryota</taxon>
        <taxon>Fungi</taxon>
        <taxon>Dikarya</taxon>
        <taxon>Ascomycota</taxon>
        <taxon>Pezizomycotina</taxon>
        <taxon>Dothideomycetes</taxon>
        <taxon>Pleosporomycetidae</taxon>
        <taxon>Pleosporales</taxon>
        <taxon>Pleosporales incertae sedis</taxon>
        <taxon>Lojkania</taxon>
    </lineage>
</organism>
<evidence type="ECO:0000313" key="2">
    <source>
        <dbReference type="Proteomes" id="UP000800093"/>
    </source>
</evidence>
<name>A0A9P4K5B7_9PLEO</name>
<dbReference type="AlphaFoldDB" id="A0A9P4K5B7"/>
<accession>A0A9P4K5B7</accession>
<comment type="caution">
    <text evidence="1">The sequence shown here is derived from an EMBL/GenBank/DDBJ whole genome shotgun (WGS) entry which is preliminary data.</text>
</comment>
<dbReference type="EMBL" id="ML986681">
    <property type="protein sequence ID" value="KAF2260410.1"/>
    <property type="molecule type" value="Genomic_DNA"/>
</dbReference>
<protein>
    <submittedName>
        <fullName evidence="1">Uncharacterized protein</fullName>
    </submittedName>
</protein>
<dbReference type="Proteomes" id="UP000800093">
    <property type="component" value="Unassembled WGS sequence"/>
</dbReference>
<reference evidence="2" key="1">
    <citation type="journal article" date="2020" name="Stud. Mycol.">
        <title>101 Dothideomycetes genomes: A test case for predicting lifestyles and emergence of pathogens.</title>
        <authorList>
            <person name="Haridas S."/>
            <person name="Albert R."/>
            <person name="Binder M."/>
            <person name="Bloem J."/>
            <person name="LaButti K."/>
            <person name="Salamov A."/>
            <person name="Andreopoulos B."/>
            <person name="Baker S."/>
            <person name="Barry K."/>
            <person name="Bills G."/>
            <person name="Bluhm B."/>
            <person name="Cannon C."/>
            <person name="Castanera R."/>
            <person name="Culley D."/>
            <person name="Daum C."/>
            <person name="Ezra D."/>
            <person name="Gonzalez J."/>
            <person name="Henrissat B."/>
            <person name="Kuo A."/>
            <person name="Liang C."/>
            <person name="Lipzen A."/>
            <person name="Lutzoni F."/>
            <person name="Magnuson J."/>
            <person name="Mondo S."/>
            <person name="Nolan M."/>
            <person name="Ohm R."/>
            <person name="Pangilinan J."/>
            <person name="Park H.-J."/>
            <person name="Ramirez L."/>
            <person name="Alfaro M."/>
            <person name="Sun H."/>
            <person name="Tritt A."/>
            <person name="Yoshinaga Y."/>
            <person name="Zwiers L.-H."/>
            <person name="Turgeon B."/>
            <person name="Goodwin S."/>
            <person name="Spatafora J."/>
            <person name="Crous P."/>
            <person name="Grigoriev I."/>
        </authorList>
    </citation>
    <scope>NUCLEOTIDE SEQUENCE [LARGE SCALE GENOMIC DNA]</scope>
    <source>
        <strain evidence="2">CBS 304.66</strain>
    </source>
</reference>
<evidence type="ECO:0000313" key="1">
    <source>
        <dbReference type="EMBL" id="KAF2260410.1"/>
    </source>
</evidence>
<gene>
    <name evidence="1" type="ORF">CC78DRAFT_547505</name>
</gene>
<keyword evidence="2" id="KW-1185">Reference proteome</keyword>